<feature type="chain" id="PRO_5045837800" evidence="2">
    <location>
        <begin position="20"/>
        <end position="359"/>
    </location>
</feature>
<evidence type="ECO:0000313" key="4">
    <source>
        <dbReference type="EMBL" id="MBZ5712155.1"/>
    </source>
</evidence>
<gene>
    <name evidence="4" type="ORF">K7C98_23170</name>
</gene>
<proteinExistence type="predicted"/>
<reference evidence="4" key="1">
    <citation type="submission" date="2021-08" db="EMBL/GenBank/DDBJ databases">
        <authorList>
            <person name="Stevens D.C."/>
        </authorList>
    </citation>
    <scope>NUCLEOTIDE SEQUENCE</scope>
    <source>
        <strain evidence="4">DSM 53165</strain>
    </source>
</reference>
<keyword evidence="2" id="KW-0732">Signal</keyword>
<feature type="domain" description="Peptidase C14 caspase" evidence="3">
    <location>
        <begin position="110"/>
        <end position="340"/>
    </location>
</feature>
<keyword evidence="5" id="KW-1185">Reference proteome</keyword>
<evidence type="ECO:0000256" key="2">
    <source>
        <dbReference type="SAM" id="SignalP"/>
    </source>
</evidence>
<name>A0ABS7TV69_9BACT</name>
<accession>A0ABS7TV69</accession>
<organism evidence="4 5">
    <name type="scientific">Nannocystis pusilla</name>
    <dbReference type="NCBI Taxonomy" id="889268"/>
    <lineage>
        <taxon>Bacteria</taxon>
        <taxon>Pseudomonadati</taxon>
        <taxon>Myxococcota</taxon>
        <taxon>Polyangia</taxon>
        <taxon>Nannocystales</taxon>
        <taxon>Nannocystaceae</taxon>
        <taxon>Nannocystis</taxon>
    </lineage>
</organism>
<dbReference type="Proteomes" id="UP001139031">
    <property type="component" value="Unassembled WGS sequence"/>
</dbReference>
<feature type="signal peptide" evidence="2">
    <location>
        <begin position="1"/>
        <end position="19"/>
    </location>
</feature>
<evidence type="ECO:0000256" key="1">
    <source>
        <dbReference type="SAM" id="MobiDB-lite"/>
    </source>
</evidence>
<evidence type="ECO:0000313" key="5">
    <source>
        <dbReference type="Proteomes" id="UP001139031"/>
    </source>
</evidence>
<feature type="region of interest" description="Disordered" evidence="1">
    <location>
        <begin position="46"/>
        <end position="101"/>
    </location>
</feature>
<dbReference type="PROSITE" id="PS00018">
    <property type="entry name" value="EF_HAND_1"/>
    <property type="match status" value="1"/>
</dbReference>
<dbReference type="RefSeq" id="WP_224193916.1">
    <property type="nucleotide sequence ID" value="NZ_JAIRAU010000028.1"/>
</dbReference>
<protein>
    <submittedName>
        <fullName evidence="4">Caspase family protein</fullName>
    </submittedName>
</protein>
<dbReference type="Gene3D" id="3.40.50.1460">
    <property type="match status" value="1"/>
</dbReference>
<comment type="caution">
    <text evidence="4">The sequence shown here is derived from an EMBL/GenBank/DDBJ whole genome shotgun (WGS) entry which is preliminary data.</text>
</comment>
<dbReference type="InterPro" id="IPR011600">
    <property type="entry name" value="Pept_C14_caspase"/>
</dbReference>
<dbReference type="EMBL" id="JAIRAU010000028">
    <property type="protein sequence ID" value="MBZ5712155.1"/>
    <property type="molecule type" value="Genomic_DNA"/>
</dbReference>
<dbReference type="SUPFAM" id="SSF52129">
    <property type="entry name" value="Caspase-like"/>
    <property type="match status" value="1"/>
</dbReference>
<evidence type="ECO:0000259" key="3">
    <source>
        <dbReference type="Pfam" id="PF00656"/>
    </source>
</evidence>
<feature type="compositionally biased region" description="Gly residues" evidence="1">
    <location>
        <begin position="88"/>
        <end position="98"/>
    </location>
</feature>
<dbReference type="Pfam" id="PF00656">
    <property type="entry name" value="Peptidase_C14"/>
    <property type="match status" value="1"/>
</dbReference>
<dbReference type="InterPro" id="IPR029030">
    <property type="entry name" value="Caspase-like_dom_sf"/>
</dbReference>
<sequence length="359" mass="37453">MSRRIVLSLAALVLTPACKQTQIATATPVDELPPLIVPAELRVDAGSMNSSGGGSQLARNDVRDDGGSSSSDWRSTADDSGKRNSGSGSSGGGGGKGGAMVSASPQPTAYALIVGIEKYRDVTPAGGARSDAEKFAELARVTLGVPEDNIKVLLDDRASRTDIAKQLRWLQANVPNGGRVYFYFSGHGAPEPTSGVSYIVPFDGDPQYLKDTAIPMTEVLGDLEKTKAKDVLAMADSCFSGAGGRSVLAPGTRPLVRVEDVKPQTRVAMLSASSGAEISGPAADGSGGLFSKYVIEALGSGQGDINGDGQISLQELAEWVGPRVKREAKKANREQTPHLTIGKKLSSADEFIVSWGYSR</sequence>
<dbReference type="InterPro" id="IPR018247">
    <property type="entry name" value="EF_Hand_1_Ca_BS"/>
</dbReference>